<sequence>MKIARPLSGLFKKQPKRRMDHAPLNELSESRYKVEQFVSEDPFTKGKYTQHRILSVCVDGIKVITSCESDVIEEIFWKDILQFNLKESWTEWEIVLKDRRKLYFKCEKAFDIHCKTDNILDGIIRNNRSNDFSEEF</sequence>
<gene>
    <name evidence="1" type="ORF">CYY_001303</name>
</gene>
<organism evidence="1 2">
    <name type="scientific">Polysphondylium violaceum</name>
    <dbReference type="NCBI Taxonomy" id="133409"/>
    <lineage>
        <taxon>Eukaryota</taxon>
        <taxon>Amoebozoa</taxon>
        <taxon>Evosea</taxon>
        <taxon>Eumycetozoa</taxon>
        <taxon>Dictyostelia</taxon>
        <taxon>Dictyosteliales</taxon>
        <taxon>Dictyosteliaceae</taxon>
        <taxon>Polysphondylium</taxon>
    </lineage>
</organism>
<dbReference type="AlphaFoldDB" id="A0A8J4Q190"/>
<proteinExistence type="predicted"/>
<dbReference type="OrthoDB" id="13806at2759"/>
<keyword evidence="2" id="KW-1185">Reference proteome</keyword>
<dbReference type="EMBL" id="AJWJ01000030">
    <property type="protein sequence ID" value="KAF2077375.1"/>
    <property type="molecule type" value="Genomic_DNA"/>
</dbReference>
<protein>
    <submittedName>
        <fullName evidence="1">Uncharacterized protein</fullName>
    </submittedName>
</protein>
<reference evidence="1" key="1">
    <citation type="submission" date="2020-01" db="EMBL/GenBank/DDBJ databases">
        <title>Development of genomics and gene disruption for Polysphondylium violaceum indicates a role for the polyketide synthase stlB in stalk morphogenesis.</title>
        <authorList>
            <person name="Narita B."/>
            <person name="Kawabe Y."/>
            <person name="Kin K."/>
            <person name="Saito T."/>
            <person name="Gibbs R."/>
            <person name="Kuspa A."/>
            <person name="Muzny D."/>
            <person name="Queller D."/>
            <person name="Richards S."/>
            <person name="Strassman J."/>
            <person name="Sucgang R."/>
            <person name="Worley K."/>
            <person name="Schaap P."/>
        </authorList>
    </citation>
    <scope>NUCLEOTIDE SEQUENCE</scope>
    <source>
        <strain evidence="1">QSvi11</strain>
    </source>
</reference>
<accession>A0A8J4Q190</accession>
<evidence type="ECO:0000313" key="1">
    <source>
        <dbReference type="EMBL" id="KAF2077375.1"/>
    </source>
</evidence>
<dbReference type="Proteomes" id="UP000695562">
    <property type="component" value="Unassembled WGS sequence"/>
</dbReference>
<comment type="caution">
    <text evidence="1">The sequence shown here is derived from an EMBL/GenBank/DDBJ whole genome shotgun (WGS) entry which is preliminary data.</text>
</comment>
<name>A0A8J4Q190_9MYCE</name>
<evidence type="ECO:0000313" key="2">
    <source>
        <dbReference type="Proteomes" id="UP000695562"/>
    </source>
</evidence>